<sequence>MEEDKDFTNTWEIYCSSETERVRSNTLPGLLPSNEQPFKYNTSDNSLFRPSSCELYGINEELSMRFQDRMWKVNSDHMSTWVFPHYDHGIENLNWSTQCNQGSFVKNTTLMKDQLEHMEVEAESASQSADEHTAYQPETAKIKSVIFSKKTSLRPKLKIKSEKQKPEKRHGSNPVNEDNMTPMKKWKDYDVLDNLRPIVPSDSSAVSTSNSCDEREDPQAKHPPKTKKNFFLCKRSMFVLLLSTILVTIISVYLYENQETRKHSNDFANAVGELKKRIHGHNNLQKFCEYLQSDLPSFKVIVLFGDTGVGKSYTADIIRSNFPRKYAIRQYFPPLEAVNDINLPLLYPNLIILENLKKRDLAVVVNFLKARQDTYKDRLVTVLAIFNFEDLIDLNVRIRNQLRDATVIENAFLDKNIEVEIFFYESLNETALESCIIDAIKESKLTLNKKQFDLVKENLLIHGAGCKRAYRYVQLIGRQRE</sequence>
<evidence type="ECO:0000313" key="3">
    <source>
        <dbReference type="EMBL" id="KYQ57782.1"/>
    </source>
</evidence>
<keyword evidence="4" id="KW-1185">Reference proteome</keyword>
<evidence type="ECO:0000256" key="2">
    <source>
        <dbReference type="SAM" id="Phobius"/>
    </source>
</evidence>
<reference evidence="3 4" key="1">
    <citation type="submission" date="2015-09" db="EMBL/GenBank/DDBJ databases">
        <title>Trachymyrmex zeteki WGS genome.</title>
        <authorList>
            <person name="Nygaard S."/>
            <person name="Hu H."/>
            <person name="Boomsma J."/>
            <person name="Zhang G."/>
        </authorList>
    </citation>
    <scope>NUCLEOTIDE SEQUENCE [LARGE SCALE GENOMIC DNA]</scope>
    <source>
        <strain evidence="3">Tzet28-1</strain>
        <tissue evidence="3">Whole body</tissue>
    </source>
</reference>
<feature type="region of interest" description="Disordered" evidence="1">
    <location>
        <begin position="200"/>
        <end position="225"/>
    </location>
</feature>
<evidence type="ECO:0000256" key="1">
    <source>
        <dbReference type="SAM" id="MobiDB-lite"/>
    </source>
</evidence>
<dbReference type="AlphaFoldDB" id="A0A151XBM9"/>
<keyword evidence="2" id="KW-0812">Transmembrane</keyword>
<accession>A0A151XBM9</accession>
<proteinExistence type="predicted"/>
<dbReference type="OrthoDB" id="8191652at2759"/>
<keyword evidence="2" id="KW-1133">Transmembrane helix</keyword>
<protein>
    <submittedName>
        <fullName evidence="3">Uncharacterized protein</fullName>
    </submittedName>
</protein>
<name>A0A151XBM9_9HYME</name>
<feature type="transmembrane region" description="Helical" evidence="2">
    <location>
        <begin position="237"/>
        <end position="255"/>
    </location>
</feature>
<feature type="region of interest" description="Disordered" evidence="1">
    <location>
        <begin position="157"/>
        <end position="183"/>
    </location>
</feature>
<dbReference type="Proteomes" id="UP000075809">
    <property type="component" value="Unassembled WGS sequence"/>
</dbReference>
<organism evidence="3 4">
    <name type="scientific">Mycetomoellerius zeteki</name>
    <dbReference type="NCBI Taxonomy" id="64791"/>
    <lineage>
        <taxon>Eukaryota</taxon>
        <taxon>Metazoa</taxon>
        <taxon>Ecdysozoa</taxon>
        <taxon>Arthropoda</taxon>
        <taxon>Hexapoda</taxon>
        <taxon>Insecta</taxon>
        <taxon>Pterygota</taxon>
        <taxon>Neoptera</taxon>
        <taxon>Endopterygota</taxon>
        <taxon>Hymenoptera</taxon>
        <taxon>Apocrita</taxon>
        <taxon>Aculeata</taxon>
        <taxon>Formicoidea</taxon>
        <taxon>Formicidae</taxon>
        <taxon>Myrmicinae</taxon>
        <taxon>Mycetomoellerius</taxon>
    </lineage>
</organism>
<dbReference type="KEGG" id="mzt:108720555"/>
<keyword evidence="2" id="KW-0472">Membrane</keyword>
<feature type="compositionally biased region" description="Polar residues" evidence="1">
    <location>
        <begin position="201"/>
        <end position="211"/>
    </location>
</feature>
<gene>
    <name evidence="3" type="ORF">ALC60_03275</name>
</gene>
<dbReference type="EMBL" id="KQ982320">
    <property type="protein sequence ID" value="KYQ57782.1"/>
    <property type="molecule type" value="Genomic_DNA"/>
</dbReference>
<evidence type="ECO:0000313" key="4">
    <source>
        <dbReference type="Proteomes" id="UP000075809"/>
    </source>
</evidence>